<organism evidence="2 3">
    <name type="scientific">Clostridium tanneri</name>
    <dbReference type="NCBI Taxonomy" id="3037988"/>
    <lineage>
        <taxon>Bacteria</taxon>
        <taxon>Bacillati</taxon>
        <taxon>Bacillota</taxon>
        <taxon>Clostridia</taxon>
        <taxon>Eubacteriales</taxon>
        <taxon>Clostridiaceae</taxon>
        <taxon>Clostridium</taxon>
    </lineage>
</organism>
<proteinExistence type="predicted"/>
<dbReference type="EMBL" id="JARUJP010000009">
    <property type="protein sequence ID" value="MDW8801369.1"/>
    <property type="molecule type" value="Genomic_DNA"/>
</dbReference>
<dbReference type="Proteomes" id="UP001281656">
    <property type="component" value="Unassembled WGS sequence"/>
</dbReference>
<evidence type="ECO:0000259" key="1">
    <source>
        <dbReference type="Pfam" id="PF17032"/>
    </source>
</evidence>
<comment type="caution">
    <text evidence="2">The sequence shown here is derived from an EMBL/GenBank/DDBJ whole genome shotgun (WGS) entry which is preliminary data.</text>
</comment>
<dbReference type="Pfam" id="PF17032">
    <property type="entry name" value="Zn_ribbon_15"/>
    <property type="match status" value="1"/>
</dbReference>
<keyword evidence="3" id="KW-1185">Reference proteome</keyword>
<evidence type="ECO:0000313" key="2">
    <source>
        <dbReference type="EMBL" id="MDW8801369.1"/>
    </source>
</evidence>
<accession>A0ABU4JT73</accession>
<dbReference type="InterPro" id="IPR053281">
    <property type="entry name" value="Double_zinc_ribbon"/>
</dbReference>
<evidence type="ECO:0000313" key="3">
    <source>
        <dbReference type="Proteomes" id="UP001281656"/>
    </source>
</evidence>
<protein>
    <submittedName>
        <fullName evidence="2">Zinc ribbon domain-containing protein</fullName>
    </submittedName>
</protein>
<gene>
    <name evidence="2" type="ORF">P8V03_09400</name>
</gene>
<dbReference type="PANTHER" id="PTHR36718:SF1">
    <property type="entry name" value="DOUBLE ZINC RIBBON PROTEIN MJ0416"/>
    <property type="match status" value="1"/>
</dbReference>
<feature type="domain" description="Zinc-ribbon 15" evidence="1">
    <location>
        <begin position="23"/>
        <end position="125"/>
    </location>
</feature>
<dbReference type="RefSeq" id="WP_318797972.1">
    <property type="nucleotide sequence ID" value="NZ_JARUJP010000009.1"/>
</dbReference>
<sequence length="130" mass="15321">MFFVGVFGIEDKQKEIKTIKNLSCKNCSNSSELVLFKQYSFFHFFFIPMFKWNIRYYLICNGCNTIYEIPKEKGIRAEEGDDTAITYWDLNNVNIPCYGTYNNKHRCKSCGEEIEANFEYCPHCGKRQLS</sequence>
<dbReference type="PANTHER" id="PTHR36718">
    <property type="entry name" value="OS05G0435400 PROTEIN"/>
    <property type="match status" value="1"/>
</dbReference>
<dbReference type="InterPro" id="IPR031493">
    <property type="entry name" value="Zinc_ribbon_15"/>
</dbReference>
<name>A0ABU4JT73_9CLOT</name>
<reference evidence="2 3" key="1">
    <citation type="submission" date="2023-04" db="EMBL/GenBank/DDBJ databases">
        <title>Clostridium tannerae sp. nov., isolated from the fecal material of an alpaca.</title>
        <authorList>
            <person name="Miller S."/>
            <person name="Hendry M."/>
            <person name="King J."/>
            <person name="Sankaranarayanan K."/>
            <person name="Lawson P.A."/>
        </authorList>
    </citation>
    <scope>NUCLEOTIDE SEQUENCE [LARGE SCALE GENOMIC DNA]</scope>
    <source>
        <strain evidence="2 3">A1-XYC3</strain>
    </source>
</reference>